<protein>
    <recommendedName>
        <fullName evidence="3">LuxR family transcriptional regulator</fullName>
    </recommendedName>
</protein>
<name>A0A0P9GR01_9BACL</name>
<dbReference type="SUPFAM" id="SSF82771">
    <property type="entry name" value="GIY-YIG endonuclease"/>
    <property type="match status" value="1"/>
</dbReference>
<keyword evidence="2" id="KW-1185">Reference proteome</keyword>
<comment type="caution">
    <text evidence="1">The sequence shown here is derived from an EMBL/GenBank/DDBJ whole genome shotgun (WGS) entry which is preliminary data.</text>
</comment>
<dbReference type="CDD" id="cd10451">
    <property type="entry name" value="GIY-YIG_LuxR_like"/>
    <property type="match status" value="1"/>
</dbReference>
<dbReference type="STRING" id="471514.AN477_13120"/>
<dbReference type="EMBL" id="LJCO01000053">
    <property type="protein sequence ID" value="KPV43313.1"/>
    <property type="molecule type" value="Genomic_DNA"/>
</dbReference>
<organism evidence="1 2">
    <name type="scientific">Alicyclobacillus ferrooxydans</name>
    <dbReference type="NCBI Taxonomy" id="471514"/>
    <lineage>
        <taxon>Bacteria</taxon>
        <taxon>Bacillati</taxon>
        <taxon>Bacillota</taxon>
        <taxon>Bacilli</taxon>
        <taxon>Bacillales</taxon>
        <taxon>Alicyclobacillaceae</taxon>
        <taxon>Alicyclobacillus</taxon>
    </lineage>
</organism>
<dbReference type="AlphaFoldDB" id="A0A0P9GR01"/>
<accession>A0A0P9GR01</accession>
<evidence type="ECO:0000313" key="2">
    <source>
        <dbReference type="Proteomes" id="UP000050482"/>
    </source>
</evidence>
<dbReference type="PATRIC" id="fig|471514.4.peg.4461"/>
<evidence type="ECO:0008006" key="3">
    <source>
        <dbReference type="Google" id="ProtNLM"/>
    </source>
</evidence>
<reference evidence="1 2" key="1">
    <citation type="submission" date="2015-09" db="EMBL/GenBank/DDBJ databases">
        <title>Draft genome sequence of Alicyclobacillus ferrooxydans DSM 22381.</title>
        <authorList>
            <person name="Hemp J."/>
        </authorList>
    </citation>
    <scope>NUCLEOTIDE SEQUENCE [LARGE SCALE GENOMIC DNA]</scope>
    <source>
        <strain evidence="1 2">TC-34</strain>
    </source>
</reference>
<sequence>MKYQEQKTQAGVYHIKNKRNQLSFVDSTRNINTIQRQRFMLEHHTHPNKSLQADWDKFGADAFAFEVLEILEKEPDEYYDLKGSLKKLKEKWVQQLQPVGHTGY</sequence>
<dbReference type="OrthoDB" id="9789954at2"/>
<dbReference type="Proteomes" id="UP000050482">
    <property type="component" value="Unassembled WGS sequence"/>
</dbReference>
<dbReference type="Gene3D" id="3.40.1440.10">
    <property type="entry name" value="GIY-YIG endonuclease"/>
    <property type="match status" value="1"/>
</dbReference>
<evidence type="ECO:0000313" key="1">
    <source>
        <dbReference type="EMBL" id="KPV43313.1"/>
    </source>
</evidence>
<gene>
    <name evidence="1" type="ORF">AN477_13120</name>
</gene>
<dbReference type="InterPro" id="IPR035901">
    <property type="entry name" value="GIY-YIG_endonuc_sf"/>
</dbReference>
<proteinExistence type="predicted"/>